<dbReference type="AlphaFoldDB" id="A0AA40HLQ2"/>
<keyword evidence="4" id="KW-0687">Ribonucleoprotein</keyword>
<dbReference type="InterPro" id="IPR001790">
    <property type="entry name" value="Ribosomal_uL10"/>
</dbReference>
<dbReference type="SUPFAM" id="SSF160369">
    <property type="entry name" value="Ribosomal protein L10-like"/>
    <property type="match status" value="1"/>
</dbReference>
<dbReference type="EMBL" id="JAULJE010000017">
    <property type="protein sequence ID" value="KAK1332901.1"/>
    <property type="molecule type" value="Genomic_DNA"/>
</dbReference>
<evidence type="ECO:0000256" key="5">
    <source>
        <dbReference type="ARBA" id="ARBA00035202"/>
    </source>
</evidence>
<dbReference type="GO" id="GO:0002181">
    <property type="term" value="P:cytoplasmic translation"/>
    <property type="evidence" value="ECO:0007669"/>
    <property type="project" value="TreeGrafter"/>
</dbReference>
<keyword evidence="8" id="KW-1185">Reference proteome</keyword>
<comment type="caution">
    <text evidence="7">The sequence shown here is derived from an EMBL/GenBank/DDBJ whole genome shotgun (WGS) entry which is preliminary data.</text>
</comment>
<evidence type="ECO:0000256" key="2">
    <source>
        <dbReference type="ARBA" id="ARBA00008889"/>
    </source>
</evidence>
<name>A0AA40HLQ2_CNENI</name>
<dbReference type="Gene3D" id="3.30.70.1730">
    <property type="match status" value="1"/>
</dbReference>
<reference evidence="7" key="1">
    <citation type="submission" date="2023-06" db="EMBL/GenBank/DDBJ databases">
        <title>Reference genome for the Northern bat (Eptesicus nilssonii), a most northern bat species.</title>
        <authorList>
            <person name="Laine V.N."/>
            <person name="Pulliainen A.T."/>
            <person name="Lilley T.M."/>
        </authorList>
    </citation>
    <scope>NUCLEOTIDE SEQUENCE</scope>
    <source>
        <strain evidence="7">BLF_Eptnil</strain>
        <tissue evidence="7">Kidney</tissue>
    </source>
</reference>
<protein>
    <recommendedName>
        <fullName evidence="5">Large ribosomal subunit protein uL10</fullName>
    </recommendedName>
    <alternativeName>
        <fullName evidence="6">60S acidic ribosomal protein P0</fullName>
    </alternativeName>
</protein>
<proteinExistence type="inferred from homology"/>
<evidence type="ECO:0000256" key="4">
    <source>
        <dbReference type="ARBA" id="ARBA00023274"/>
    </source>
</evidence>
<keyword evidence="3" id="KW-0689">Ribosomal protein</keyword>
<dbReference type="GO" id="GO:0000027">
    <property type="term" value="P:ribosomal large subunit assembly"/>
    <property type="evidence" value="ECO:0007669"/>
    <property type="project" value="TreeGrafter"/>
</dbReference>
<gene>
    <name evidence="7" type="ORF">QTO34_006432</name>
</gene>
<organism evidence="7 8">
    <name type="scientific">Cnephaeus nilssonii</name>
    <name type="common">Northern bat</name>
    <name type="synonym">Eptesicus nilssonii</name>
    <dbReference type="NCBI Taxonomy" id="3371016"/>
    <lineage>
        <taxon>Eukaryota</taxon>
        <taxon>Metazoa</taxon>
        <taxon>Chordata</taxon>
        <taxon>Craniata</taxon>
        <taxon>Vertebrata</taxon>
        <taxon>Euteleostomi</taxon>
        <taxon>Mammalia</taxon>
        <taxon>Eutheria</taxon>
        <taxon>Laurasiatheria</taxon>
        <taxon>Chiroptera</taxon>
        <taxon>Yangochiroptera</taxon>
        <taxon>Vespertilionidae</taxon>
        <taxon>Cnephaeus</taxon>
    </lineage>
</organism>
<dbReference type="PANTHER" id="PTHR45699">
    <property type="entry name" value="60S ACIDIC RIBOSOMAL PROTEIN P0"/>
    <property type="match status" value="1"/>
</dbReference>
<sequence>MHHHAAQGNRVTSRSNYFLKVIHLWDGYPKRFIVGAANLGSKQMQQIRMSLRGEAVVLMGKNTMRRKAIRRHLENNPALEKLLPAMEAKTPRIQVADPEAHGDVGGGHCTLVQDLPTNIS</sequence>
<evidence type="ECO:0000313" key="8">
    <source>
        <dbReference type="Proteomes" id="UP001177744"/>
    </source>
</evidence>
<dbReference type="PANTHER" id="PTHR45699:SF3">
    <property type="entry name" value="LARGE RIBOSOMAL SUBUNIT PROTEIN UL10"/>
    <property type="match status" value="1"/>
</dbReference>
<dbReference type="InterPro" id="IPR043141">
    <property type="entry name" value="Ribosomal_uL10-like_sf"/>
</dbReference>
<evidence type="ECO:0000256" key="1">
    <source>
        <dbReference type="ARBA" id="ARBA00002200"/>
    </source>
</evidence>
<dbReference type="Pfam" id="PF00466">
    <property type="entry name" value="Ribosomal_L10"/>
    <property type="match status" value="1"/>
</dbReference>
<dbReference type="InterPro" id="IPR050323">
    <property type="entry name" value="Ribosomal_protein_uL10"/>
</dbReference>
<evidence type="ECO:0000313" key="7">
    <source>
        <dbReference type="EMBL" id="KAK1332901.1"/>
    </source>
</evidence>
<comment type="function">
    <text evidence="1">Ribosomal protein P0 is the functional equivalent of E.coli protein L10.</text>
</comment>
<evidence type="ECO:0000256" key="3">
    <source>
        <dbReference type="ARBA" id="ARBA00022980"/>
    </source>
</evidence>
<dbReference type="GO" id="GO:0003735">
    <property type="term" value="F:structural constituent of ribosome"/>
    <property type="evidence" value="ECO:0007669"/>
    <property type="project" value="TreeGrafter"/>
</dbReference>
<evidence type="ECO:0000256" key="6">
    <source>
        <dbReference type="ARBA" id="ARBA00035444"/>
    </source>
</evidence>
<dbReference type="GO" id="GO:0022625">
    <property type="term" value="C:cytosolic large ribosomal subunit"/>
    <property type="evidence" value="ECO:0007669"/>
    <property type="project" value="TreeGrafter"/>
</dbReference>
<dbReference type="Proteomes" id="UP001177744">
    <property type="component" value="Unassembled WGS sequence"/>
</dbReference>
<comment type="similarity">
    <text evidence="2">Belongs to the universal ribosomal protein uL10 family.</text>
</comment>
<accession>A0AA40HLQ2</accession>
<dbReference type="GO" id="GO:0070180">
    <property type="term" value="F:large ribosomal subunit rRNA binding"/>
    <property type="evidence" value="ECO:0007669"/>
    <property type="project" value="TreeGrafter"/>
</dbReference>